<dbReference type="SUPFAM" id="SSF51110">
    <property type="entry name" value="alpha-D-mannose-specific plant lectins"/>
    <property type="match status" value="1"/>
</dbReference>
<sequence>MQPDGNLVLYNTSNYPRWASQTFGNPGAFFDIQDDGNLVVYCAGSQTQTADHALRASASNDM</sequence>
<keyword evidence="3" id="KW-1185">Reference proteome</keyword>
<dbReference type="InterPro" id="IPR036426">
    <property type="entry name" value="Bulb-type_lectin_dom_sf"/>
</dbReference>
<reference evidence="2 3" key="1">
    <citation type="submission" date="2017-06" db="EMBL/GenBank/DDBJ databases">
        <title>Genome sequencing of cyanobaciteial culture collection at National Institute for Environmental Studies (NIES).</title>
        <authorList>
            <person name="Hirose Y."/>
            <person name="Shimura Y."/>
            <person name="Fujisawa T."/>
            <person name="Nakamura Y."/>
            <person name="Kawachi M."/>
        </authorList>
    </citation>
    <scope>NUCLEOTIDE SEQUENCE [LARGE SCALE GENOMIC DNA]</scope>
    <source>
        <strain evidence="2 3">NIES-37</strain>
    </source>
</reference>
<evidence type="ECO:0000259" key="1">
    <source>
        <dbReference type="PROSITE" id="PS50927"/>
    </source>
</evidence>
<proteinExistence type="predicted"/>
<dbReference type="KEGG" id="ttq:NIES37_01460"/>
<dbReference type="RefSeq" id="WP_096573458.1">
    <property type="nucleotide sequence ID" value="NZ_CAWNJS010000001.1"/>
</dbReference>
<gene>
    <name evidence="2" type="ORF">NIES37_01460</name>
</gene>
<organism evidence="2 3">
    <name type="scientific">Tolypothrix tenuis PCC 7101</name>
    <dbReference type="NCBI Taxonomy" id="231146"/>
    <lineage>
        <taxon>Bacteria</taxon>
        <taxon>Bacillati</taxon>
        <taxon>Cyanobacteriota</taxon>
        <taxon>Cyanophyceae</taxon>
        <taxon>Nostocales</taxon>
        <taxon>Tolypothrichaceae</taxon>
        <taxon>Tolypothrix</taxon>
    </lineage>
</organism>
<dbReference type="InterPro" id="IPR001480">
    <property type="entry name" value="Bulb-type_lectin_dom"/>
</dbReference>
<dbReference type="Gene3D" id="2.90.10.10">
    <property type="entry name" value="Bulb-type lectin domain"/>
    <property type="match status" value="1"/>
</dbReference>
<dbReference type="PROSITE" id="PS50927">
    <property type="entry name" value="BULB_LECTIN"/>
    <property type="match status" value="1"/>
</dbReference>
<evidence type="ECO:0000313" key="3">
    <source>
        <dbReference type="Proteomes" id="UP000218785"/>
    </source>
</evidence>
<dbReference type="Proteomes" id="UP000218785">
    <property type="component" value="Chromosome"/>
</dbReference>
<feature type="domain" description="Bulb-type lectin" evidence="1">
    <location>
        <begin position="1"/>
        <end position="53"/>
    </location>
</feature>
<evidence type="ECO:0000313" key="2">
    <source>
        <dbReference type="EMBL" id="BAY96217.1"/>
    </source>
</evidence>
<accession>A0A1Z4MRV9</accession>
<name>A0A1Z4MRV9_9CYAN</name>
<dbReference type="AlphaFoldDB" id="A0A1Z4MRV9"/>
<protein>
    <recommendedName>
        <fullName evidence="1">Bulb-type lectin domain-containing protein</fullName>
    </recommendedName>
</protein>
<dbReference type="EMBL" id="AP018248">
    <property type="protein sequence ID" value="BAY96217.1"/>
    <property type="molecule type" value="Genomic_DNA"/>
</dbReference>